<evidence type="ECO:0000313" key="3">
    <source>
        <dbReference type="Proteomes" id="UP001432027"/>
    </source>
</evidence>
<sequence>ERKFVEDKLRYLDSCSYSIVLPSIDTSSIIGSIRRWGDKIETKFSDKKDPSEMLLDPTPSLPVLSINLGAPVEGIKMKGKLDASVVPLRIHAALDLFTELHERRFGTISSNVDAPKAVKRLLSFQLGLKFPPQATFTPQEVIDRYAYEKDVMARSAVAITGPKIIGGYRRIFNLRDTEMTTKEVIDTYSRTPTVPPLWSQAKATPLYQSSRVCEEAKISPPQPSSGPKVLRKSNVVLIRRAPSAASHSNQQISNDAGSSRQPESSEIKVEDQEDDGFALNEVNLRNPVLPPSHMKEEFEDGAILTQPSTTVRKKHVSPTLISRQPCGTGYLSDRTIVSNGRFIENKRYEFDADEMLYSQQSTSTNMYRPTIDPQPNGPGQLLKRTYASKLRLSQHKHNGTRLPGSLAMSAEKARETSTNMKSYTQWDSNCDVRQQSARTFPVLWEPPPKKPQEWPPRKPEDLVRRIDTPVRPHSQSTIDTNDPTPQQGGSCFVCTLFRKQNGYPRTWQCEDCERMGRAITPIEDSEELAEQLPPPKKRGRRSTQRKDVEVKEEVQDEEEEVSTRRSGRQRKVPSKYT</sequence>
<evidence type="ECO:0000313" key="2">
    <source>
        <dbReference type="EMBL" id="GMT07836.1"/>
    </source>
</evidence>
<proteinExistence type="predicted"/>
<comment type="caution">
    <text evidence="2">The sequence shown here is derived from an EMBL/GenBank/DDBJ whole genome shotgun (WGS) entry which is preliminary data.</text>
</comment>
<keyword evidence="3" id="KW-1185">Reference proteome</keyword>
<feature type="region of interest" description="Disordered" evidence="1">
    <location>
        <begin position="523"/>
        <end position="577"/>
    </location>
</feature>
<name>A0AAV5UN49_9BILA</name>
<reference evidence="2" key="1">
    <citation type="submission" date="2023-10" db="EMBL/GenBank/DDBJ databases">
        <title>Genome assembly of Pristionchus species.</title>
        <authorList>
            <person name="Yoshida K."/>
            <person name="Sommer R.J."/>
        </authorList>
    </citation>
    <scope>NUCLEOTIDE SEQUENCE</scope>
    <source>
        <strain evidence="2">RS0144</strain>
    </source>
</reference>
<feature type="compositionally biased region" description="Basic and acidic residues" evidence="1">
    <location>
        <begin position="544"/>
        <end position="553"/>
    </location>
</feature>
<protein>
    <submittedName>
        <fullName evidence="2">Uncharacterized protein</fullName>
    </submittedName>
</protein>
<dbReference type="EMBL" id="BTSX01000006">
    <property type="protein sequence ID" value="GMT07836.1"/>
    <property type="molecule type" value="Genomic_DNA"/>
</dbReference>
<accession>A0AAV5UN49</accession>
<dbReference type="AlphaFoldDB" id="A0AAV5UN49"/>
<feature type="non-terminal residue" evidence="2">
    <location>
        <position position="1"/>
    </location>
</feature>
<dbReference type="Proteomes" id="UP001432027">
    <property type="component" value="Unassembled WGS sequence"/>
</dbReference>
<feature type="compositionally biased region" description="Basic residues" evidence="1">
    <location>
        <begin position="565"/>
        <end position="577"/>
    </location>
</feature>
<evidence type="ECO:0000256" key="1">
    <source>
        <dbReference type="SAM" id="MobiDB-lite"/>
    </source>
</evidence>
<feature type="compositionally biased region" description="Polar residues" evidence="1">
    <location>
        <begin position="245"/>
        <end position="262"/>
    </location>
</feature>
<organism evidence="2 3">
    <name type="scientific">Pristionchus entomophagus</name>
    <dbReference type="NCBI Taxonomy" id="358040"/>
    <lineage>
        <taxon>Eukaryota</taxon>
        <taxon>Metazoa</taxon>
        <taxon>Ecdysozoa</taxon>
        <taxon>Nematoda</taxon>
        <taxon>Chromadorea</taxon>
        <taxon>Rhabditida</taxon>
        <taxon>Rhabditina</taxon>
        <taxon>Diplogasteromorpha</taxon>
        <taxon>Diplogasteroidea</taxon>
        <taxon>Neodiplogasteridae</taxon>
        <taxon>Pristionchus</taxon>
    </lineage>
</organism>
<feature type="region of interest" description="Disordered" evidence="1">
    <location>
        <begin position="242"/>
        <end position="278"/>
    </location>
</feature>
<gene>
    <name evidence="2" type="ORF">PENTCL1PPCAC_30010</name>
</gene>